<sequence>MTFSISHVAASLAGYLAPSFPGVTFYEDPNQQGSEPPMMFLQQRYAYTDRRLSGRFLRRIGLDLTYQLDYSLPDMQQQYQAAAEALDMVMDSFPYTDDTGTTLILTHDREWRIDQDAMHYQFEIRVWVTLPEDFTPMETMDYSEVVTDGTEKV</sequence>
<reference evidence="1" key="2">
    <citation type="journal article" date="2021" name="PeerJ">
        <title>Extensive microbial diversity within the chicken gut microbiome revealed by metagenomics and culture.</title>
        <authorList>
            <person name="Gilroy R."/>
            <person name="Ravi A."/>
            <person name="Getino M."/>
            <person name="Pursley I."/>
            <person name="Horton D.L."/>
            <person name="Alikhan N.F."/>
            <person name="Baker D."/>
            <person name="Gharbi K."/>
            <person name="Hall N."/>
            <person name="Watson M."/>
            <person name="Adriaenssens E.M."/>
            <person name="Foster-Nyarko E."/>
            <person name="Jarju S."/>
            <person name="Secka A."/>
            <person name="Antonio M."/>
            <person name="Oren A."/>
            <person name="Chaudhuri R.R."/>
            <person name="La Ragione R."/>
            <person name="Hildebrand F."/>
            <person name="Pallen M.J."/>
        </authorList>
    </citation>
    <scope>NUCLEOTIDE SEQUENCE</scope>
    <source>
        <strain evidence="1">CHK191-8634</strain>
    </source>
</reference>
<name>A0A9D1LLN9_9CLOT</name>
<evidence type="ECO:0000313" key="1">
    <source>
        <dbReference type="EMBL" id="HIU43871.1"/>
    </source>
</evidence>
<organism evidence="1 2">
    <name type="scientific">Candidatus Ventrousia excrementavium</name>
    <dbReference type="NCBI Taxonomy" id="2840961"/>
    <lineage>
        <taxon>Bacteria</taxon>
        <taxon>Bacillati</taxon>
        <taxon>Bacillota</taxon>
        <taxon>Clostridia</taxon>
        <taxon>Eubacteriales</taxon>
        <taxon>Clostridiaceae</taxon>
        <taxon>Clostridiaceae incertae sedis</taxon>
        <taxon>Candidatus Ventrousia</taxon>
    </lineage>
</organism>
<dbReference type="EMBL" id="DVMR01000050">
    <property type="protein sequence ID" value="HIU43871.1"/>
    <property type="molecule type" value="Genomic_DNA"/>
</dbReference>
<evidence type="ECO:0008006" key="3">
    <source>
        <dbReference type="Google" id="ProtNLM"/>
    </source>
</evidence>
<comment type="caution">
    <text evidence="1">The sequence shown here is derived from an EMBL/GenBank/DDBJ whole genome shotgun (WGS) entry which is preliminary data.</text>
</comment>
<dbReference type="Pfam" id="PF20765">
    <property type="entry name" value="Phage_tail_terminator_8"/>
    <property type="match status" value="1"/>
</dbReference>
<reference evidence="1" key="1">
    <citation type="submission" date="2020-10" db="EMBL/GenBank/DDBJ databases">
        <authorList>
            <person name="Gilroy R."/>
        </authorList>
    </citation>
    <scope>NUCLEOTIDE SEQUENCE</scope>
    <source>
        <strain evidence="1">CHK191-8634</strain>
    </source>
</reference>
<dbReference type="Proteomes" id="UP000824073">
    <property type="component" value="Unassembled WGS sequence"/>
</dbReference>
<evidence type="ECO:0000313" key="2">
    <source>
        <dbReference type="Proteomes" id="UP000824073"/>
    </source>
</evidence>
<dbReference type="AlphaFoldDB" id="A0A9D1LLN9"/>
<dbReference type="InterPro" id="IPR049254">
    <property type="entry name" value="Phage_tail_terminator"/>
</dbReference>
<gene>
    <name evidence="1" type="ORF">IAB67_06205</name>
</gene>
<accession>A0A9D1LLN9</accession>
<protein>
    <recommendedName>
        <fullName evidence="3">Phage tail protein</fullName>
    </recommendedName>
</protein>
<proteinExistence type="predicted"/>